<evidence type="ECO:0000313" key="2">
    <source>
        <dbReference type="EMBL" id="KAF2284836.1"/>
    </source>
</evidence>
<evidence type="ECO:0000259" key="1">
    <source>
        <dbReference type="Pfam" id="PF08268"/>
    </source>
</evidence>
<organism evidence="2 3">
    <name type="scientific">Hevea brasiliensis</name>
    <name type="common">Para rubber tree</name>
    <name type="synonym">Siphonia brasiliensis</name>
    <dbReference type="NCBI Taxonomy" id="3981"/>
    <lineage>
        <taxon>Eukaryota</taxon>
        <taxon>Viridiplantae</taxon>
        <taxon>Streptophyta</taxon>
        <taxon>Embryophyta</taxon>
        <taxon>Tracheophyta</taxon>
        <taxon>Spermatophyta</taxon>
        <taxon>Magnoliopsida</taxon>
        <taxon>eudicotyledons</taxon>
        <taxon>Gunneridae</taxon>
        <taxon>Pentapetalae</taxon>
        <taxon>rosids</taxon>
        <taxon>fabids</taxon>
        <taxon>Malpighiales</taxon>
        <taxon>Euphorbiaceae</taxon>
        <taxon>Crotonoideae</taxon>
        <taxon>Micrandreae</taxon>
        <taxon>Hevea</taxon>
    </lineage>
</organism>
<proteinExistence type="predicted"/>
<dbReference type="Pfam" id="PF08268">
    <property type="entry name" value="FBA_3"/>
    <property type="match status" value="1"/>
</dbReference>
<evidence type="ECO:0000313" key="3">
    <source>
        <dbReference type="Proteomes" id="UP000467840"/>
    </source>
</evidence>
<accession>A0A6A6K9N4</accession>
<gene>
    <name evidence="2" type="ORF">GH714_031021</name>
</gene>
<name>A0A6A6K9N4_HEVBR</name>
<dbReference type="InterPro" id="IPR013187">
    <property type="entry name" value="F-box-assoc_dom_typ3"/>
</dbReference>
<dbReference type="InterPro" id="IPR017451">
    <property type="entry name" value="F-box-assoc_interact_dom"/>
</dbReference>
<keyword evidence="3" id="KW-1185">Reference proteome</keyword>
<dbReference type="Proteomes" id="UP000467840">
    <property type="component" value="Chromosome 12"/>
</dbReference>
<reference evidence="2 3" key="1">
    <citation type="journal article" date="2020" name="Mol. Plant">
        <title>The Chromosome-Based Rubber Tree Genome Provides New Insights into Spurge Genome Evolution and Rubber Biosynthesis.</title>
        <authorList>
            <person name="Liu J."/>
            <person name="Shi C."/>
            <person name="Shi C.C."/>
            <person name="Li W."/>
            <person name="Zhang Q.J."/>
            <person name="Zhang Y."/>
            <person name="Li K."/>
            <person name="Lu H.F."/>
            <person name="Shi C."/>
            <person name="Zhu S.T."/>
            <person name="Xiao Z.Y."/>
            <person name="Nan H."/>
            <person name="Yue Y."/>
            <person name="Zhu X.G."/>
            <person name="Wu Y."/>
            <person name="Hong X.N."/>
            <person name="Fan G.Y."/>
            <person name="Tong Y."/>
            <person name="Zhang D."/>
            <person name="Mao C.L."/>
            <person name="Liu Y.L."/>
            <person name="Hao S.J."/>
            <person name="Liu W.Q."/>
            <person name="Lv M.Q."/>
            <person name="Zhang H.B."/>
            <person name="Liu Y."/>
            <person name="Hu-Tang G.R."/>
            <person name="Wang J.P."/>
            <person name="Wang J.H."/>
            <person name="Sun Y.H."/>
            <person name="Ni S.B."/>
            <person name="Chen W.B."/>
            <person name="Zhang X.C."/>
            <person name="Jiao Y.N."/>
            <person name="Eichler E.E."/>
            <person name="Li G.H."/>
            <person name="Liu X."/>
            <person name="Gao L.Z."/>
        </authorList>
    </citation>
    <scope>NUCLEOTIDE SEQUENCE [LARGE SCALE GENOMIC DNA]</scope>
    <source>
        <strain evidence="3">cv. GT1</strain>
        <tissue evidence="2">Leaf</tissue>
    </source>
</reference>
<dbReference type="PANTHER" id="PTHR31672">
    <property type="entry name" value="BNACNNG10540D PROTEIN"/>
    <property type="match status" value="1"/>
</dbReference>
<sequence length="230" mass="25888">MLDFDIAGSCNGWLCLSNSSQNTFHLYNPFTSDFLELPKSTHQNADVCTELGFGFQAETEEYKVLKISHIIGSVGGRRFCGYPQPKAEILAVGSLTWRRLGRISYNLVQSPSQVMVNGRLLWVNWSFIHRLSDNRLISFYLADEKFRMVPNPDSAGFERHGYHRLTLVTTGGCLSVVLNINMGHLRFGACFYDPRQETFKDIKIPGMPNMFEAVAHDGNLNGIDSLLIGM</sequence>
<protein>
    <recommendedName>
        <fullName evidence="1">F-box associated beta-propeller type 3 domain-containing protein</fullName>
    </recommendedName>
</protein>
<feature type="domain" description="F-box associated beta-propeller type 3" evidence="1">
    <location>
        <begin position="7"/>
        <end position="178"/>
    </location>
</feature>
<dbReference type="PANTHER" id="PTHR31672:SF2">
    <property type="entry name" value="F-BOX DOMAIN-CONTAINING PROTEIN"/>
    <property type="match status" value="1"/>
</dbReference>
<dbReference type="NCBIfam" id="TIGR01640">
    <property type="entry name" value="F_box_assoc_1"/>
    <property type="match status" value="1"/>
</dbReference>
<dbReference type="InterPro" id="IPR050796">
    <property type="entry name" value="SCF_F-box_component"/>
</dbReference>
<comment type="caution">
    <text evidence="2">The sequence shown here is derived from an EMBL/GenBank/DDBJ whole genome shotgun (WGS) entry which is preliminary data.</text>
</comment>
<dbReference type="AlphaFoldDB" id="A0A6A6K9N4"/>
<dbReference type="EMBL" id="JAAGAX010000018">
    <property type="protein sequence ID" value="KAF2284836.1"/>
    <property type="molecule type" value="Genomic_DNA"/>
</dbReference>